<organism evidence="1 2">
    <name type="scientific">Vibrio coralliirubri</name>
    <dbReference type="NCBI Taxonomy" id="1516159"/>
    <lineage>
        <taxon>Bacteria</taxon>
        <taxon>Pseudomonadati</taxon>
        <taxon>Pseudomonadota</taxon>
        <taxon>Gammaproteobacteria</taxon>
        <taxon>Vibrionales</taxon>
        <taxon>Vibrionaceae</taxon>
        <taxon>Vibrio</taxon>
    </lineage>
</organism>
<dbReference type="EMBL" id="CCKJ01000034">
    <property type="protein sequence ID" value="CDT72418.1"/>
    <property type="molecule type" value="Genomic_DNA"/>
</dbReference>
<sequence length="65" mass="7453">MSKADNPEWEDIEHALISFRSISSMLCIVLEGQERKTDQYSAIEGVIQLADFQERKLSNLVCQTH</sequence>
<keyword evidence="2" id="KW-1185">Reference proteome</keyword>
<reference evidence="1 2" key="1">
    <citation type="submission" date="2014-06" db="EMBL/GenBank/DDBJ databases">
        <authorList>
            <person name="Le Roux F."/>
        </authorList>
    </citation>
    <scope>NUCLEOTIDE SEQUENCE [LARGE SCALE GENOMIC DNA]</scope>
    <source>
        <strain evidence="1 2">J2-31</strain>
    </source>
</reference>
<name>A0AA87BYI2_9VIBR</name>
<dbReference type="Proteomes" id="UP000041625">
    <property type="component" value="Unassembled WGS sequence"/>
</dbReference>
<proteinExistence type="predicted"/>
<gene>
    <name evidence="1" type="ORF">VCR31J2_1290181</name>
</gene>
<comment type="caution">
    <text evidence="1">The sequence shown here is derived from an EMBL/GenBank/DDBJ whole genome shotgun (WGS) entry which is preliminary data.</text>
</comment>
<evidence type="ECO:0000313" key="1">
    <source>
        <dbReference type="EMBL" id="CDT72418.1"/>
    </source>
</evidence>
<dbReference type="RefSeq" id="WP_050650688.1">
    <property type="nucleotide sequence ID" value="NZ_LK933977.1"/>
</dbReference>
<dbReference type="AlphaFoldDB" id="A0AA87BYI2"/>
<protein>
    <submittedName>
        <fullName evidence="1">Uncharacterized protein</fullName>
    </submittedName>
</protein>
<evidence type="ECO:0000313" key="2">
    <source>
        <dbReference type="Proteomes" id="UP000041625"/>
    </source>
</evidence>
<accession>A0AA87BYI2</accession>